<keyword evidence="3" id="KW-1185">Reference proteome</keyword>
<evidence type="ECO:0000313" key="3">
    <source>
        <dbReference type="Proteomes" id="UP000822476"/>
    </source>
</evidence>
<reference evidence="2" key="1">
    <citation type="submission" date="2019-07" db="EMBL/GenBank/DDBJ databases">
        <title>Annotation for the trematode Paragonimus miyazaki's.</title>
        <authorList>
            <person name="Choi Y.-J."/>
        </authorList>
    </citation>
    <scope>NUCLEOTIDE SEQUENCE</scope>
    <source>
        <strain evidence="2">Japan</strain>
    </source>
</reference>
<protein>
    <submittedName>
        <fullName evidence="2">Uncharacterized protein</fullName>
    </submittedName>
</protein>
<sequence length="63" mass="6745">MISVIGAYRYASVFGKTIYNVYLNLGIEPPECLPKDDSEATGTTSNTSDNLDEVDGAASNTVR</sequence>
<evidence type="ECO:0000256" key="1">
    <source>
        <dbReference type="SAM" id="MobiDB-lite"/>
    </source>
</evidence>
<name>A0A8S9YIR4_9TREM</name>
<proteinExistence type="predicted"/>
<feature type="compositionally biased region" description="Polar residues" evidence="1">
    <location>
        <begin position="40"/>
        <end position="49"/>
    </location>
</feature>
<dbReference type="AlphaFoldDB" id="A0A8S9YIR4"/>
<feature type="region of interest" description="Disordered" evidence="1">
    <location>
        <begin position="32"/>
        <end position="63"/>
    </location>
</feature>
<organism evidence="2 3">
    <name type="scientific">Paragonimus skrjabini miyazakii</name>
    <dbReference type="NCBI Taxonomy" id="59628"/>
    <lineage>
        <taxon>Eukaryota</taxon>
        <taxon>Metazoa</taxon>
        <taxon>Spiralia</taxon>
        <taxon>Lophotrochozoa</taxon>
        <taxon>Platyhelminthes</taxon>
        <taxon>Trematoda</taxon>
        <taxon>Digenea</taxon>
        <taxon>Plagiorchiida</taxon>
        <taxon>Troglotremata</taxon>
        <taxon>Troglotrematidae</taxon>
        <taxon>Paragonimus</taxon>
    </lineage>
</organism>
<comment type="caution">
    <text evidence="2">The sequence shown here is derived from an EMBL/GenBank/DDBJ whole genome shotgun (WGS) entry which is preliminary data.</text>
</comment>
<gene>
    <name evidence="2" type="ORF">EG68_11802</name>
</gene>
<accession>A0A8S9YIR4</accession>
<dbReference type="OrthoDB" id="6249499at2759"/>
<evidence type="ECO:0000313" key="2">
    <source>
        <dbReference type="EMBL" id="KAF7234606.1"/>
    </source>
</evidence>
<dbReference type="Proteomes" id="UP000822476">
    <property type="component" value="Unassembled WGS sequence"/>
</dbReference>
<dbReference type="EMBL" id="JTDE01009145">
    <property type="protein sequence ID" value="KAF7234606.1"/>
    <property type="molecule type" value="Genomic_DNA"/>
</dbReference>